<gene>
    <name evidence="2" type="ORF">ALQ36_04283</name>
</gene>
<dbReference type="InterPro" id="IPR000086">
    <property type="entry name" value="NUDIX_hydrolase_dom"/>
</dbReference>
<accession>A0A3M3XYV3</accession>
<dbReference type="AlphaFoldDB" id="A0A3M3XYV3"/>
<comment type="caution">
    <text evidence="2">The sequence shown here is derived from an EMBL/GenBank/DDBJ whole genome shotgun (WGS) entry which is preliminary data.</text>
</comment>
<dbReference type="EMBL" id="RBPY01000126">
    <property type="protein sequence ID" value="RMO75135.1"/>
    <property type="molecule type" value="Genomic_DNA"/>
</dbReference>
<dbReference type="GO" id="GO:0003824">
    <property type="term" value="F:catalytic activity"/>
    <property type="evidence" value="ECO:0007669"/>
    <property type="project" value="UniProtKB-ARBA"/>
</dbReference>
<proteinExistence type="predicted"/>
<name>A0A3M3XYV3_9PSED</name>
<evidence type="ECO:0000313" key="3">
    <source>
        <dbReference type="Proteomes" id="UP000281350"/>
    </source>
</evidence>
<sequence length="722" mass="79371">MACPETNAQECSIMNPITHSFSHLGFSNAQSTSALAPGGNKVPNFVSRGRGKVEGFPLEHFNTADEYRLARQQGGVLKSIDGREFMLLLQKYTAAETTDEEFADLRAAIPRYSIDLAEPGQTKVLYRGISLPEKTAARLLNISWDYESRDIAHGLIHGLRVVKGVYTATGVASASTVSAISQGFAVGNASKKKETPVLFVLNAMPAIPARNLSGARGVTLSESRLPLSVASKSEHEVILDITNRYEITHARRDGAYIVVDMNVLGRSKRGGELEVIETDKWNQLSGAKGSNPGGLFQAPDGVKWYVKTNPSTNRLRNEVLASKLYRAAGIDVPEIKLASRQGKPALISKLIGGNHKDIKTIEGSGQLRCGFAVDAWLANWDVIGQTGDNVIFTDRKKPVRIDLGGALVFRAQGGHKGNQFGNTPMELVTMLSLKENTSSRAFRKIERNDIRMGISAIERIPNDHIKALCLEHGPGNYSERIDLGKKLISRKNWLVNMKQTLPHIHRQKNEGGDVVIVKNPTSPSAMHTWRDRDATAVFVPYCSVSGVINNLAFSSINKPPRTLDDWRQLKTRAVDFKEPEFKHSKNLPSASGAIIFEPDGRLWLTEPTNHPFSATHAFPKGKLEPGLNLRTNALKEVYEETGLIVEFHGFIGDYDRTTSRTRYYLAKRTGGTPSDMGWESQSVKLAKVTEAGKLLTRGASGISEIDLAILLRAAEVFRLNPF</sequence>
<dbReference type="InterPro" id="IPR015797">
    <property type="entry name" value="NUDIX_hydrolase-like_dom_sf"/>
</dbReference>
<organism evidence="2 3">
    <name type="scientific">Pseudomonas syringae pv. primulae</name>
    <dbReference type="NCBI Taxonomy" id="251707"/>
    <lineage>
        <taxon>Bacteria</taxon>
        <taxon>Pseudomonadati</taxon>
        <taxon>Pseudomonadota</taxon>
        <taxon>Gammaproteobacteria</taxon>
        <taxon>Pseudomonadales</taxon>
        <taxon>Pseudomonadaceae</taxon>
        <taxon>Pseudomonas</taxon>
    </lineage>
</organism>
<dbReference type="Pfam" id="PF00293">
    <property type="entry name" value="NUDIX"/>
    <property type="match status" value="1"/>
</dbReference>
<dbReference type="PROSITE" id="PS51462">
    <property type="entry name" value="NUDIX"/>
    <property type="match status" value="1"/>
</dbReference>
<dbReference type="Proteomes" id="UP000281350">
    <property type="component" value="Unassembled WGS sequence"/>
</dbReference>
<evidence type="ECO:0000259" key="1">
    <source>
        <dbReference type="PROSITE" id="PS51462"/>
    </source>
</evidence>
<dbReference type="CDD" id="cd02883">
    <property type="entry name" value="NUDIX_Hydrolase"/>
    <property type="match status" value="1"/>
</dbReference>
<protein>
    <submittedName>
        <fullName evidence="2">Type III effector HopAG1</fullName>
    </submittedName>
</protein>
<dbReference type="Gene3D" id="3.90.79.10">
    <property type="entry name" value="Nucleoside Triphosphate Pyrophosphohydrolase"/>
    <property type="match status" value="1"/>
</dbReference>
<dbReference type="SUPFAM" id="SSF55811">
    <property type="entry name" value="Nudix"/>
    <property type="match status" value="1"/>
</dbReference>
<evidence type="ECO:0000313" key="2">
    <source>
        <dbReference type="EMBL" id="RMO75135.1"/>
    </source>
</evidence>
<reference evidence="2 3" key="1">
    <citation type="submission" date="2018-08" db="EMBL/GenBank/DDBJ databases">
        <title>Recombination of ecologically and evolutionarily significant loci maintains genetic cohesion in the Pseudomonas syringae species complex.</title>
        <authorList>
            <person name="Dillon M."/>
            <person name="Thakur S."/>
            <person name="Almeida R.N.D."/>
            <person name="Weir B.S."/>
            <person name="Guttman D.S."/>
        </authorList>
    </citation>
    <scope>NUCLEOTIDE SEQUENCE [LARGE SCALE GENOMIC DNA]</scope>
    <source>
        <strain evidence="2 3">ICMP 2732</strain>
    </source>
</reference>
<feature type="domain" description="Nudix hydrolase" evidence="1">
    <location>
        <begin position="586"/>
        <end position="708"/>
    </location>
</feature>